<dbReference type="Gene3D" id="2.130.10.10">
    <property type="entry name" value="YVTN repeat-like/Quinoprotein amine dehydrogenase"/>
    <property type="match status" value="1"/>
</dbReference>
<feature type="repeat" description="WD" evidence="3">
    <location>
        <begin position="178"/>
        <end position="212"/>
    </location>
</feature>
<evidence type="ECO:0000256" key="3">
    <source>
        <dbReference type="PROSITE-ProRule" id="PRU00221"/>
    </source>
</evidence>
<dbReference type="PANTHER" id="PTHR45048:SF1">
    <property type="entry name" value="WD REPEAT-CONTAINING PROTEIN 88"/>
    <property type="match status" value="1"/>
</dbReference>
<keyword evidence="1 3" id="KW-0853">WD repeat</keyword>
<keyword evidence="2" id="KW-0677">Repeat</keyword>
<dbReference type="SUPFAM" id="SSF50978">
    <property type="entry name" value="WD40 repeat-like"/>
    <property type="match status" value="1"/>
</dbReference>
<evidence type="ECO:0000256" key="1">
    <source>
        <dbReference type="ARBA" id="ARBA00022574"/>
    </source>
</evidence>
<dbReference type="EMBL" id="OU015568">
    <property type="protein sequence ID" value="CAG5084520.1"/>
    <property type="molecule type" value="Genomic_DNA"/>
</dbReference>
<reference evidence="5 6" key="1">
    <citation type="submission" date="2021-04" db="EMBL/GenBank/DDBJ databases">
        <authorList>
            <person name="Bliznina A."/>
        </authorList>
    </citation>
    <scope>NUCLEOTIDE SEQUENCE [LARGE SCALE GENOMIC DNA]</scope>
</reference>
<dbReference type="Proteomes" id="UP001158576">
    <property type="component" value="Chromosome PAR"/>
</dbReference>
<keyword evidence="6" id="KW-1185">Reference proteome</keyword>
<feature type="repeat" description="WD" evidence="3">
    <location>
        <begin position="136"/>
        <end position="170"/>
    </location>
</feature>
<feature type="compositionally biased region" description="Acidic residues" evidence="4">
    <location>
        <begin position="305"/>
        <end position="318"/>
    </location>
</feature>
<dbReference type="InterPro" id="IPR019775">
    <property type="entry name" value="WD40_repeat_CS"/>
</dbReference>
<evidence type="ECO:0000256" key="2">
    <source>
        <dbReference type="ARBA" id="ARBA00022737"/>
    </source>
</evidence>
<feature type="repeat" description="WD" evidence="3">
    <location>
        <begin position="87"/>
        <end position="128"/>
    </location>
</feature>
<proteinExistence type="predicted"/>
<feature type="repeat" description="WD" evidence="3">
    <location>
        <begin position="53"/>
        <end position="86"/>
    </location>
</feature>
<dbReference type="InterPro" id="IPR036322">
    <property type="entry name" value="WD40_repeat_dom_sf"/>
</dbReference>
<dbReference type="PROSITE" id="PS50294">
    <property type="entry name" value="WD_REPEATS_REGION"/>
    <property type="match status" value="3"/>
</dbReference>
<evidence type="ECO:0000313" key="6">
    <source>
        <dbReference type="Proteomes" id="UP001158576"/>
    </source>
</evidence>
<evidence type="ECO:0000256" key="4">
    <source>
        <dbReference type="SAM" id="MobiDB-lite"/>
    </source>
</evidence>
<dbReference type="InterPro" id="IPR001680">
    <property type="entry name" value="WD40_rpt"/>
</dbReference>
<evidence type="ECO:0000313" key="5">
    <source>
        <dbReference type="EMBL" id="CAG5084520.1"/>
    </source>
</evidence>
<dbReference type="InterPro" id="IPR020472">
    <property type="entry name" value="WD40_PAC1"/>
</dbReference>
<gene>
    <name evidence="5" type="ORF">OKIOD_LOCUS2219</name>
</gene>
<dbReference type="PANTHER" id="PTHR45048">
    <property type="match status" value="1"/>
</dbReference>
<dbReference type="SMART" id="SM00320">
    <property type="entry name" value="WD40"/>
    <property type="match status" value="4"/>
</dbReference>
<dbReference type="Pfam" id="PF23410">
    <property type="entry name" value="Beta-prop_VPS8"/>
    <property type="match status" value="1"/>
</dbReference>
<feature type="region of interest" description="Disordered" evidence="4">
    <location>
        <begin position="282"/>
        <end position="332"/>
    </location>
</feature>
<accession>A0ABN7RV87</accession>
<sequence length="332" mass="38085">MLYIDHEGLLTSCDYSNNSRYYAVTQDIKNEAIIYDARTDNKFDTIQLDSTPTCLEFSPNSQRIAIGTLQGEVMIWDVKARKFTLKFHEHSNAVSSICFDKDERMLVSGSWDKSIRMMDVSTGNYRRKGTLREQFAIAHHGSVASVRIYSRGQHMVSGGYDKRVMLWNLDHEMAQIPLQGHQDWVNTVEGNIEGTRVISGCKDGTIRYWNIEDIDKIPLVQNNKKDAGVRTELCIECARPFPVSTTNENLFTGKCVFCRIAERKQAERRMTYNPKVIRTKVDTKSGDAARRRTSFKPGMYGQDNQDNDVEIIPEEADELPARRRTSFRPSFQ</sequence>
<organism evidence="5 6">
    <name type="scientific">Oikopleura dioica</name>
    <name type="common">Tunicate</name>
    <dbReference type="NCBI Taxonomy" id="34765"/>
    <lineage>
        <taxon>Eukaryota</taxon>
        <taxon>Metazoa</taxon>
        <taxon>Chordata</taxon>
        <taxon>Tunicata</taxon>
        <taxon>Appendicularia</taxon>
        <taxon>Copelata</taxon>
        <taxon>Oikopleuridae</taxon>
        <taxon>Oikopleura</taxon>
    </lineage>
</organism>
<dbReference type="PROSITE" id="PS00678">
    <property type="entry name" value="WD_REPEATS_1"/>
    <property type="match status" value="1"/>
</dbReference>
<dbReference type="PROSITE" id="PS50082">
    <property type="entry name" value="WD_REPEATS_2"/>
    <property type="match status" value="4"/>
</dbReference>
<dbReference type="InterPro" id="IPR015943">
    <property type="entry name" value="WD40/YVTN_repeat-like_dom_sf"/>
</dbReference>
<name>A0ABN7RV87_OIKDI</name>
<dbReference type="PRINTS" id="PR00320">
    <property type="entry name" value="GPROTEINBRPT"/>
</dbReference>
<dbReference type="Pfam" id="PF00400">
    <property type="entry name" value="WD40"/>
    <property type="match status" value="2"/>
</dbReference>
<protein>
    <submittedName>
        <fullName evidence="5">Oidioi.mRNA.OKI2018_I69.PAR.g10661.t1.cds</fullName>
    </submittedName>
</protein>